<evidence type="ECO:0000313" key="3">
    <source>
        <dbReference type="Proteomes" id="UP000023152"/>
    </source>
</evidence>
<dbReference type="EMBL" id="ASPP01018928">
    <property type="protein sequence ID" value="ETO15645.1"/>
    <property type="molecule type" value="Genomic_DNA"/>
</dbReference>
<dbReference type="Proteomes" id="UP000023152">
    <property type="component" value="Unassembled WGS sequence"/>
</dbReference>
<feature type="domain" description="Tim44-like" evidence="1">
    <location>
        <begin position="14"/>
        <end position="102"/>
    </location>
</feature>
<keyword evidence="3" id="KW-1185">Reference proteome</keyword>
<dbReference type="SUPFAM" id="SSF54427">
    <property type="entry name" value="NTF2-like"/>
    <property type="match status" value="1"/>
</dbReference>
<dbReference type="Gene3D" id="3.10.450.240">
    <property type="match status" value="1"/>
</dbReference>
<dbReference type="InterPro" id="IPR032710">
    <property type="entry name" value="NTF2-like_dom_sf"/>
</dbReference>
<proteinExistence type="predicted"/>
<protein>
    <recommendedName>
        <fullName evidence="1">Tim44-like domain-containing protein</fullName>
    </recommendedName>
</protein>
<dbReference type="Pfam" id="PF04280">
    <property type="entry name" value="Tim44"/>
    <property type="match status" value="1"/>
</dbReference>
<sequence>MFAMDTLKTVWRQNFLPDFERRIWPMICNAYLKDDIAYLSNVCADEALALCRAEIDQRKQAKRQAPGKVLWYDPIELLDAKLTKEGRPQLVLKANVHTLDCLDGAVTNEEEITPLSPPHIQPTAKTAFLLILEPNIEEKFLQYSGYPWQVRSLHTTNQRQLF</sequence>
<name>X6MRB1_RETFI</name>
<evidence type="ECO:0000259" key="1">
    <source>
        <dbReference type="Pfam" id="PF04280"/>
    </source>
</evidence>
<gene>
    <name evidence="2" type="ORF">RFI_21720</name>
</gene>
<accession>X6MRB1</accession>
<organism evidence="2 3">
    <name type="scientific">Reticulomyxa filosa</name>
    <dbReference type="NCBI Taxonomy" id="46433"/>
    <lineage>
        <taxon>Eukaryota</taxon>
        <taxon>Sar</taxon>
        <taxon>Rhizaria</taxon>
        <taxon>Retaria</taxon>
        <taxon>Foraminifera</taxon>
        <taxon>Monothalamids</taxon>
        <taxon>Reticulomyxidae</taxon>
        <taxon>Reticulomyxa</taxon>
    </lineage>
</organism>
<dbReference type="AlphaFoldDB" id="X6MRB1"/>
<comment type="caution">
    <text evidence="2">The sequence shown here is derived from an EMBL/GenBank/DDBJ whole genome shotgun (WGS) entry which is preliminary data.</text>
</comment>
<evidence type="ECO:0000313" key="2">
    <source>
        <dbReference type="EMBL" id="ETO15645.1"/>
    </source>
</evidence>
<reference evidence="2 3" key="1">
    <citation type="journal article" date="2013" name="Curr. Biol.">
        <title>The Genome of the Foraminiferan Reticulomyxa filosa.</title>
        <authorList>
            <person name="Glockner G."/>
            <person name="Hulsmann N."/>
            <person name="Schleicher M."/>
            <person name="Noegel A.A."/>
            <person name="Eichinger L."/>
            <person name="Gallinger C."/>
            <person name="Pawlowski J."/>
            <person name="Sierra R."/>
            <person name="Euteneuer U."/>
            <person name="Pillet L."/>
            <person name="Moustafa A."/>
            <person name="Platzer M."/>
            <person name="Groth M."/>
            <person name="Szafranski K."/>
            <person name="Schliwa M."/>
        </authorList>
    </citation>
    <scope>NUCLEOTIDE SEQUENCE [LARGE SCALE GENOMIC DNA]</scope>
</reference>
<dbReference type="InterPro" id="IPR007379">
    <property type="entry name" value="Tim44-like_dom"/>
</dbReference>